<dbReference type="InterPro" id="IPR018392">
    <property type="entry name" value="LysM"/>
</dbReference>
<dbReference type="RefSeq" id="WP_115995159.1">
    <property type="nucleotide sequence ID" value="NZ_QRDY01000021.1"/>
</dbReference>
<evidence type="ECO:0000313" key="6">
    <source>
        <dbReference type="Proteomes" id="UP000256869"/>
    </source>
</evidence>
<keyword evidence="1" id="KW-1188">Viral release from host cell</keyword>
<dbReference type="Pfam" id="PF01476">
    <property type="entry name" value="LysM"/>
    <property type="match status" value="1"/>
</dbReference>
<reference evidence="5 6" key="1">
    <citation type="submission" date="2018-07" db="EMBL/GenBank/DDBJ databases">
        <title>Genomic Encyclopedia of Type Strains, Phase III (KMG-III): the genomes of soil and plant-associated and newly described type strains.</title>
        <authorList>
            <person name="Whitman W."/>
        </authorList>
    </citation>
    <scope>NUCLEOTIDE SEQUENCE [LARGE SCALE GENOMIC DNA]</scope>
    <source>
        <strain evidence="5 6">CECT 8236</strain>
    </source>
</reference>
<evidence type="ECO:0000256" key="2">
    <source>
        <dbReference type="SAM" id="MobiDB-lite"/>
    </source>
</evidence>
<feature type="transmembrane region" description="Helical" evidence="3">
    <location>
        <begin position="408"/>
        <end position="430"/>
    </location>
</feature>
<proteinExistence type="predicted"/>
<dbReference type="PANTHER" id="PTHR37813">
    <property type="entry name" value="FELS-2 PROPHAGE PROTEIN"/>
    <property type="match status" value="1"/>
</dbReference>
<feature type="transmembrane region" description="Helical" evidence="3">
    <location>
        <begin position="41"/>
        <end position="65"/>
    </location>
</feature>
<keyword evidence="3" id="KW-0472">Membrane</keyword>
<dbReference type="Pfam" id="PF10145">
    <property type="entry name" value="PhageMin_Tail"/>
    <property type="match status" value="1"/>
</dbReference>
<dbReference type="CDD" id="cd00118">
    <property type="entry name" value="LysM"/>
    <property type="match status" value="1"/>
</dbReference>
<accession>A0A3D9HZI5</accession>
<dbReference type="SUPFAM" id="SSF54106">
    <property type="entry name" value="LysM domain"/>
    <property type="match status" value="1"/>
</dbReference>
<comment type="caution">
    <text evidence="5">The sequence shown here is derived from an EMBL/GenBank/DDBJ whole genome shotgun (WGS) entry which is preliminary data.</text>
</comment>
<dbReference type="OrthoDB" id="90760at2"/>
<sequence length="1039" mass="113189">MEIFRLFGSILINNSGADDALDSVDERGRRAQSRLSDIGKAAGAVVLSLGALGAAAAIGLGAKAFKSADEFHKAMNGLAAETGATAEEMKGLEQSAKNLYNNGMGENFEDIAKSMALIKTTTGATGTELEKLSQHALMLRDTFEMDVAGSANTANSLMKQFGITGQQAYTLIAQGAQQGANKNGDLLDVLNEYAPQFSALGFSAEEFTDTLIQGSKDGAFQVDKVGDAIKEFTIRSKDLSKTSVEAFQQLNLNAVDMSYAFGEGGEAAQDAFGKVIRALENTKDPLQRNAIGVALFGTQFEDLEASAILSLGNVQSYTNSTADTLQKINDVKYDTVGEAVQGIGRNLETGILIPLGEKILPKLQDFADWFIDHMPEIEDAINESIDVAIGIFEGFAEALQWVIDNGDILLPIIAGLTGAIAAQLVINVVVNAYKAWKLATTAQTTAQWLLNAAMNANPLGLIALAVGALVTVGILLYKNWDKVREATSKFWDWVKNFMNGWGGKILLVLAPFIGVPLMIATHWNEIKGIVSKAFNAALDWLKSVPKKMEELGNNIAMGLLNGIKDMKDKVVQQAKDMASEVGESIRGFFGIKSPSKLTTEYGRNIVEGMSKGISENASKAGDAAKKMSQEVRDKTLQGLNSLGDAITEALRKRYEKEQSIQERANDKELDRERSASEEKIRIYERERDEKLDLLYRQFNPDIEAKQKEIDDLDDVTDAEEKALKERQYQERLAAKQKELAEAEDADKLADIQADLNEMIADHARDLLLEARKIQKDKLRDEIDALRDQYEAAKDSAEMEYQDKKKSEEDKFAATETRLGKEKTAIQAHFAALTTEEKLQAEARKLALDKNNAELITLLKTYNPQWLNAGQSFGEQLLDGLNSKKESIANTVNDMLSFLNKAGASVGSAAGSYIVKSGDTLSEIAKKLGTTVSKLSELNNITNPNLIRVGQSLKIPGYKNGTSFAAGGWSLVGEEGMELLNLPRGSQVTSNHKTEDLLRGAGQPEYIQTHIYLEGKEIASVVSKAQHNKTQNFTRSAGLV</sequence>
<dbReference type="PANTHER" id="PTHR37813:SF1">
    <property type="entry name" value="FELS-2 PROPHAGE PROTEIN"/>
    <property type="match status" value="1"/>
</dbReference>
<dbReference type="InterPro" id="IPR036779">
    <property type="entry name" value="LysM_dom_sf"/>
</dbReference>
<keyword evidence="3" id="KW-0812">Transmembrane</keyword>
<dbReference type="PROSITE" id="PS51782">
    <property type="entry name" value="LYSM"/>
    <property type="match status" value="1"/>
</dbReference>
<name>A0A3D9HZI5_9BACL</name>
<feature type="transmembrane region" description="Helical" evidence="3">
    <location>
        <begin position="459"/>
        <end position="480"/>
    </location>
</feature>
<evidence type="ECO:0000313" key="5">
    <source>
        <dbReference type="EMBL" id="RED54799.1"/>
    </source>
</evidence>
<feature type="region of interest" description="Disordered" evidence="2">
    <location>
        <begin position="655"/>
        <end position="677"/>
    </location>
</feature>
<feature type="transmembrane region" description="Helical" evidence="3">
    <location>
        <begin position="501"/>
        <end position="523"/>
    </location>
</feature>
<protein>
    <submittedName>
        <fullName evidence="5">Phage-related minor tail protein</fullName>
    </submittedName>
</protein>
<organism evidence="5 6">
    <name type="scientific">Cohnella lupini</name>
    <dbReference type="NCBI Taxonomy" id="1294267"/>
    <lineage>
        <taxon>Bacteria</taxon>
        <taxon>Bacillati</taxon>
        <taxon>Bacillota</taxon>
        <taxon>Bacilli</taxon>
        <taxon>Bacillales</taxon>
        <taxon>Paenibacillaceae</taxon>
        <taxon>Cohnella</taxon>
    </lineage>
</organism>
<dbReference type="Gene3D" id="3.10.350.10">
    <property type="entry name" value="LysM domain"/>
    <property type="match status" value="1"/>
</dbReference>
<evidence type="ECO:0000256" key="3">
    <source>
        <dbReference type="SAM" id="Phobius"/>
    </source>
</evidence>
<gene>
    <name evidence="5" type="ORF">DFP95_12155</name>
</gene>
<keyword evidence="3" id="KW-1133">Transmembrane helix</keyword>
<dbReference type="Proteomes" id="UP000256869">
    <property type="component" value="Unassembled WGS sequence"/>
</dbReference>
<evidence type="ECO:0000259" key="4">
    <source>
        <dbReference type="PROSITE" id="PS51782"/>
    </source>
</evidence>
<dbReference type="InterPro" id="IPR010090">
    <property type="entry name" value="Phage_tape_meas"/>
</dbReference>
<keyword evidence="6" id="KW-1185">Reference proteome</keyword>
<feature type="domain" description="LysM" evidence="4">
    <location>
        <begin position="910"/>
        <end position="954"/>
    </location>
</feature>
<dbReference type="EMBL" id="QRDY01000021">
    <property type="protein sequence ID" value="RED54799.1"/>
    <property type="molecule type" value="Genomic_DNA"/>
</dbReference>
<dbReference type="SMART" id="SM00257">
    <property type="entry name" value="LysM"/>
    <property type="match status" value="1"/>
</dbReference>
<evidence type="ECO:0000256" key="1">
    <source>
        <dbReference type="ARBA" id="ARBA00022612"/>
    </source>
</evidence>
<dbReference type="AlphaFoldDB" id="A0A3D9HZI5"/>